<feature type="domain" description="DUF7902" evidence="3">
    <location>
        <begin position="596"/>
        <end position="678"/>
    </location>
</feature>
<dbReference type="Pfam" id="PF12458">
    <property type="entry name" value="DUF3686"/>
    <property type="match status" value="1"/>
</dbReference>
<evidence type="ECO:0000259" key="2">
    <source>
        <dbReference type="Pfam" id="PF12458"/>
    </source>
</evidence>
<dbReference type="Pfam" id="PF25472">
    <property type="entry name" value="DUF7902"/>
    <property type="match status" value="1"/>
</dbReference>
<feature type="domain" description="ATPase AAA-type core" evidence="1">
    <location>
        <begin position="1289"/>
        <end position="1369"/>
    </location>
</feature>
<dbReference type="Gene3D" id="3.40.50.300">
    <property type="entry name" value="P-loop containing nucleotide triphosphate hydrolases"/>
    <property type="match status" value="1"/>
</dbReference>
<dbReference type="SUPFAM" id="SSF52540">
    <property type="entry name" value="P-loop containing nucleoside triphosphate hydrolases"/>
    <property type="match status" value="1"/>
</dbReference>
<name>A0ABU9TYS2_9GAMM</name>
<feature type="domain" description="DUF3686" evidence="2">
    <location>
        <begin position="28"/>
        <end position="474"/>
    </location>
</feature>
<dbReference type="Pfam" id="PF00004">
    <property type="entry name" value="AAA"/>
    <property type="match status" value="1"/>
</dbReference>
<sequence length="2112" mass="237398">MTDATQQALEQGSYDLIKRRLSNFGGTLKTQIDEVNQQRITEFGSTELQVKGRVRVRTEQNCTPRDIVIVGDKVIFAYNVLLGLKKETSINDVFSVQKLVEQDDHFEVEAYPEQTRFLTDTRFIRDFEELYTYYKQTSLQHLYQQNGKLFALFQIGDKLSDVRVFRWEIHPDNTINYIDNRGERDIQHAHDYDFEWLKTDRSDHVEGRHAHINIADQVFVETIGGSLTIKIENSTDTGEGIYQEPVDDKNQSLADSDVEYALVGDLVLIKILPYREKTWRYFIFNTRTQQVARQDAIGSACVTLPEDHGVIFPGGYYLQSGQARSFEEQIEDLEFHRQIKSPNGEDVLYVFYEPSEGRYALFAYNIIDKNLQNPIYCHGYGIYNDGLTLTFKADKDEPERVHPIQIWQSPFVSAEFAANAPPLTSFFGKIGNPDLVRGISDLYSVCKAINEQSPSLFHYEDMIALSRNIFDRYHWLNEGEFTEIAQNLHSINETAEQVLDEFEKVTEIQNKAKQALVDINKQYTDVTRDIRPDSFKAAPQFVQGIDALKILKGQVISLEDIKYIDTDALNALQNQIDERLGEVSQATAAFLQQDSALAPYHEKLKELEELSSKSESVSELKTYIAQLDTQSVELDLLNHTMLDLDIDDSRVRTQILEDISAVYALVNRAKASIEIRQKSLGSVEAKAEFAARFKLFSQSITNALNNAKTPEACDDQLSRLLIQLEELESQFSDFDEYLSEIIAKRDDVYESFEAHKQSLIDTRQRRALNLANAAERILQGVNRRAQSFTELDALNTYFAADPMISKLRALTTELKELGDEIRADDIQSKLKASKDQGIRSLRDKQDIFTDGGNSVSIGKHAFSVNKQLLDLTLLPRDEQLMLHLTGTDYFEPITDEQSLNTLQQSRHLWQQTLVSENDEVYRGEYLAAQILLACENSEHSLTFVQLQQAQKEDTLLSLVQKFAEPRYQEGYEKGIHDHDACAIIDTLLTQKNSLDLLIYPASCRIVAQLFSAQLSTAQLNTFYHQAINAILMDKHFGATSFISSLNEQLSQQIAEYLPQISKLRARFTDLSSDLAAAYLVQQLAQQKTAEQQQFIISQQAKNLAEQFSSDAKAKGYINELNHACENVTQTDERALLFLSWVNAYCMQSDKVNSVVQAEAANYAHLSATTKLHYHVLDVTPITQVERLMGQHKRVQEQILNVDYAEFYARTRKYITEQVPAFEQYHTLRSDILAEQKERLQLDEFKARPLSSFVRNQLINKVYFPIIGDNLAKQIGSAGKNKRTDLMGMLLLISPPGYGKTTLVEYVANRLGLTFVKVNCPSIGHDQVSLDPAQAINATAEKEIAKINQSFEMGNNVMLYLDDIQHTNPEFLQKFISLCDGSRRIDGVWNGKSKTYDLRGKKFAVVMAGNPYTESGESFKIPDMLANRADIYNLGDTLAGCEQEFAMSFIENALTSNSVLAPLANRNMDDLYKLVRICQGEDISLNEMEHGYSQAEANEIKAVLTRLMTIRNTVLKVNAQYIASAAQDNNYRTEPPFKLQGSYRNMNKMAEKVVAAINDEELENLIRDHYRGEAQTLSKGSEENLLKLGELRGTLTQEDHARYSQIKEDFVRLNKLDGAGSPVMMAVEQMGYLHESLEGIASKLSKNNLSHDYSDLLQSVGVNIQGLDNKHALAALAQSLDNGFKQTPYESGLEQLSAAIASNNNHSQLNALTKATSENNTNQAFNNLEQALGKHLAPLDNKAAITELVAAVSNNNNHSQLNELSKVLTANNSNQSINVLGQQLGEHLAQLRNQDALSELTNAVAGNNNHAQLNELATLVAANNNNQTLNMLSQQLEQMSNAVASNNNHAQLSELAKVVAANNSNQTLSMLGQQLSEYIAPLDNKAQLNELIKAVASNSSHAQIDNLGEKLTQAINSNNNHQQLTQLGETLDQLKQVTSDNNNQQSFEQLITALNMQTEQLNTKTELNTLASAIANSTPDAALNDLKHALLAGSQAQMQLLSEQLLVALKSLDHSEQLAQILTALADNNIAQLAPDLVNQLLDELEHNNNRDVLELMAQQNVKNTEQQAIQSDEHKQALDALLTAMKNQPAQVITKVVETDTKDDAMPRQTLL</sequence>
<keyword evidence="5" id="KW-1185">Reference proteome</keyword>
<evidence type="ECO:0000259" key="3">
    <source>
        <dbReference type="Pfam" id="PF25472"/>
    </source>
</evidence>
<protein>
    <submittedName>
        <fullName evidence="4">DNA repair ATPase</fullName>
    </submittedName>
</protein>
<dbReference type="InterPro" id="IPR027417">
    <property type="entry name" value="P-loop_NTPase"/>
</dbReference>
<organism evidence="4 5">
    <name type="scientific">Pseudoalteromonas neustonica</name>
    <dbReference type="NCBI Taxonomy" id="1840331"/>
    <lineage>
        <taxon>Bacteria</taxon>
        <taxon>Pseudomonadati</taxon>
        <taxon>Pseudomonadota</taxon>
        <taxon>Gammaproteobacteria</taxon>
        <taxon>Alteromonadales</taxon>
        <taxon>Pseudoalteromonadaceae</taxon>
        <taxon>Pseudoalteromonas</taxon>
    </lineage>
</organism>
<evidence type="ECO:0000313" key="4">
    <source>
        <dbReference type="EMBL" id="MEM5549929.1"/>
    </source>
</evidence>
<dbReference type="InterPro" id="IPR003959">
    <property type="entry name" value="ATPase_AAA_core"/>
</dbReference>
<comment type="caution">
    <text evidence="4">The sequence shown here is derived from an EMBL/GenBank/DDBJ whole genome shotgun (WGS) entry which is preliminary data.</text>
</comment>
<dbReference type="InterPro" id="IPR020958">
    <property type="entry name" value="DUF3686"/>
</dbReference>
<evidence type="ECO:0000313" key="5">
    <source>
        <dbReference type="Proteomes" id="UP001388366"/>
    </source>
</evidence>
<dbReference type="Proteomes" id="UP001388366">
    <property type="component" value="Unassembled WGS sequence"/>
</dbReference>
<reference evidence="4 5" key="1">
    <citation type="submission" date="2024-03" db="EMBL/GenBank/DDBJ databases">
        <title>Community enrichment and isolation of bacterial strains for fucoidan degradation.</title>
        <authorList>
            <person name="Sichert A."/>
        </authorList>
    </citation>
    <scope>NUCLEOTIDE SEQUENCE [LARGE SCALE GENOMIC DNA]</scope>
    <source>
        <strain evidence="4 5">AS81</strain>
    </source>
</reference>
<gene>
    <name evidence="4" type="ORF">WNY63_04175</name>
</gene>
<dbReference type="EMBL" id="JBBMQU010000005">
    <property type="protein sequence ID" value="MEM5549929.1"/>
    <property type="molecule type" value="Genomic_DNA"/>
</dbReference>
<dbReference type="InterPro" id="IPR057224">
    <property type="entry name" value="DUF7902"/>
</dbReference>
<evidence type="ECO:0000259" key="1">
    <source>
        <dbReference type="Pfam" id="PF00004"/>
    </source>
</evidence>
<accession>A0ABU9TYS2</accession>
<proteinExistence type="predicted"/>